<evidence type="ECO:0000259" key="1">
    <source>
        <dbReference type="PROSITE" id="PS50181"/>
    </source>
</evidence>
<dbReference type="PANTHER" id="PTHR31293">
    <property type="entry name" value="RNI-LIKE SUPERFAMILY PROTEIN"/>
    <property type="match status" value="1"/>
</dbReference>
<dbReference type="GeneID" id="109705243"/>
<name>A0A6P5EJJ2_ANACO</name>
<dbReference type="Gene3D" id="1.20.1280.50">
    <property type="match status" value="1"/>
</dbReference>
<reference evidence="2" key="1">
    <citation type="journal article" date="2015" name="Nat. Genet.">
        <title>The pineapple genome and the evolution of CAM photosynthesis.</title>
        <authorList>
            <person name="Ming R."/>
            <person name="VanBuren R."/>
            <person name="Wai C.M."/>
            <person name="Tang H."/>
            <person name="Schatz M.C."/>
            <person name="Bowers J.E."/>
            <person name="Lyons E."/>
            <person name="Wang M.L."/>
            <person name="Chen J."/>
            <person name="Biggers E."/>
            <person name="Zhang J."/>
            <person name="Huang L."/>
            <person name="Zhang L."/>
            <person name="Miao W."/>
            <person name="Zhang J."/>
            <person name="Ye Z."/>
            <person name="Miao C."/>
            <person name="Lin Z."/>
            <person name="Wang H."/>
            <person name="Zhou H."/>
            <person name="Yim W.C."/>
            <person name="Priest H.D."/>
            <person name="Zheng C."/>
            <person name="Woodhouse M."/>
            <person name="Edger P.P."/>
            <person name="Guyot R."/>
            <person name="Guo H.B."/>
            <person name="Guo H."/>
            <person name="Zheng G."/>
            <person name="Singh R."/>
            <person name="Sharma A."/>
            <person name="Min X."/>
            <person name="Zheng Y."/>
            <person name="Lee H."/>
            <person name="Gurtowski J."/>
            <person name="Sedlazeck F.J."/>
            <person name="Harkess A."/>
            <person name="McKain M.R."/>
            <person name="Liao Z."/>
            <person name="Fang J."/>
            <person name="Liu J."/>
            <person name="Zhang X."/>
            <person name="Zhang Q."/>
            <person name="Hu W."/>
            <person name="Qin Y."/>
            <person name="Wang K."/>
            <person name="Chen L.Y."/>
            <person name="Shirley N."/>
            <person name="Lin Y.R."/>
            <person name="Liu L.Y."/>
            <person name="Hernandez A.G."/>
            <person name="Wright C.L."/>
            <person name="Bulone V."/>
            <person name="Tuskan G.A."/>
            <person name="Heath K."/>
            <person name="Zee F."/>
            <person name="Moore P.H."/>
            <person name="Sunkar R."/>
            <person name="Leebens-Mack J.H."/>
            <person name="Mockler T."/>
            <person name="Bennetzen J.L."/>
            <person name="Freeling M."/>
            <person name="Sankoff D."/>
            <person name="Paterson A.H."/>
            <person name="Zhu X."/>
            <person name="Yang X."/>
            <person name="Smith J.A."/>
            <person name="Cushman J.C."/>
            <person name="Paull R.E."/>
            <person name="Yu Q."/>
        </authorList>
    </citation>
    <scope>NUCLEOTIDE SEQUENCE [LARGE SCALE GENOMIC DNA]</scope>
    <source>
        <strain evidence="2">cv. F153</strain>
    </source>
</reference>
<dbReference type="SUPFAM" id="SSF81383">
    <property type="entry name" value="F-box domain"/>
    <property type="match status" value="1"/>
</dbReference>
<reference evidence="3" key="2">
    <citation type="submission" date="2025-08" db="UniProtKB">
        <authorList>
            <consortium name="RefSeq"/>
        </authorList>
    </citation>
    <scope>IDENTIFICATION</scope>
    <source>
        <tissue evidence="3">Leaf</tissue>
    </source>
</reference>
<keyword evidence="2" id="KW-1185">Reference proteome</keyword>
<feature type="domain" description="F-box" evidence="1">
    <location>
        <begin position="17"/>
        <end position="51"/>
    </location>
</feature>
<dbReference type="InterPro" id="IPR036047">
    <property type="entry name" value="F-box-like_dom_sf"/>
</dbReference>
<gene>
    <name evidence="3" type="primary">LOC109705243</name>
</gene>
<proteinExistence type="predicted"/>
<accession>A0A6P5EJJ2</accession>
<dbReference type="Pfam" id="PF00646">
    <property type="entry name" value="F-box"/>
    <property type="match status" value="1"/>
</dbReference>
<evidence type="ECO:0000313" key="3">
    <source>
        <dbReference type="RefSeq" id="XP_020081575.1"/>
    </source>
</evidence>
<dbReference type="PANTHER" id="PTHR31293:SF12">
    <property type="entry name" value="RNI-LIKE SUPERFAMILY PROTEIN"/>
    <property type="match status" value="1"/>
</dbReference>
<dbReference type="Proteomes" id="UP000515123">
    <property type="component" value="Linkage group 2"/>
</dbReference>
<protein>
    <submittedName>
        <fullName evidence="3">F-box/LRR-repeat protein At4g13960 isoform X3</fullName>
    </submittedName>
</protein>
<sequence length="109" mass="12732">MEHSKTVSQFQQNAHTRDHISELPDDILNRIFSLLTLRDAAKAKLLSRRWRRHPTFVSNLCLDPLTMFGIQIGRHSQYLQMRSSIFRSAMDLTVLKLRRKSLLINTIVS</sequence>
<organism evidence="2 3">
    <name type="scientific">Ananas comosus</name>
    <name type="common">Pineapple</name>
    <name type="synonym">Ananas ananas</name>
    <dbReference type="NCBI Taxonomy" id="4615"/>
    <lineage>
        <taxon>Eukaryota</taxon>
        <taxon>Viridiplantae</taxon>
        <taxon>Streptophyta</taxon>
        <taxon>Embryophyta</taxon>
        <taxon>Tracheophyta</taxon>
        <taxon>Spermatophyta</taxon>
        <taxon>Magnoliopsida</taxon>
        <taxon>Liliopsida</taxon>
        <taxon>Poales</taxon>
        <taxon>Bromeliaceae</taxon>
        <taxon>Bromelioideae</taxon>
        <taxon>Ananas</taxon>
    </lineage>
</organism>
<dbReference type="RefSeq" id="XP_020081575.1">
    <property type="nucleotide sequence ID" value="XM_020225986.1"/>
</dbReference>
<dbReference type="InterPro" id="IPR055294">
    <property type="entry name" value="FBL60-like"/>
</dbReference>
<dbReference type="PROSITE" id="PS50181">
    <property type="entry name" value="FBOX"/>
    <property type="match status" value="1"/>
</dbReference>
<dbReference type="AlphaFoldDB" id="A0A6P5EJJ2"/>
<dbReference type="OrthoDB" id="680793at2759"/>
<dbReference type="InterPro" id="IPR001810">
    <property type="entry name" value="F-box_dom"/>
</dbReference>
<evidence type="ECO:0000313" key="2">
    <source>
        <dbReference type="Proteomes" id="UP000515123"/>
    </source>
</evidence>